<dbReference type="EMBL" id="LR900887">
    <property type="protein sequence ID" value="CAD7247183.1"/>
    <property type="molecule type" value="Genomic_DNA"/>
</dbReference>
<dbReference type="Gene3D" id="2.60.40.10">
    <property type="entry name" value="Immunoglobulins"/>
    <property type="match status" value="2"/>
</dbReference>
<dbReference type="OrthoDB" id="9355041at2759"/>
<protein>
    <recommendedName>
        <fullName evidence="2">Ig-like domain-containing protein</fullName>
    </recommendedName>
</protein>
<name>A0A7R8XH77_9CRUS</name>
<dbReference type="InterPro" id="IPR036179">
    <property type="entry name" value="Ig-like_dom_sf"/>
</dbReference>
<gene>
    <name evidence="3" type="ORF">DSTB1V02_LOCUS7017</name>
</gene>
<dbReference type="InterPro" id="IPR050958">
    <property type="entry name" value="Cell_Adh-Cytoskel_Orgn"/>
</dbReference>
<dbReference type="GO" id="GO:0005886">
    <property type="term" value="C:plasma membrane"/>
    <property type="evidence" value="ECO:0007669"/>
    <property type="project" value="TreeGrafter"/>
</dbReference>
<dbReference type="GO" id="GO:0050808">
    <property type="term" value="P:synapse organization"/>
    <property type="evidence" value="ECO:0007669"/>
    <property type="project" value="TreeGrafter"/>
</dbReference>
<dbReference type="SMART" id="SM00409">
    <property type="entry name" value="IG"/>
    <property type="match status" value="1"/>
</dbReference>
<proteinExistence type="predicted"/>
<feature type="domain" description="Ig-like" evidence="2">
    <location>
        <begin position="107"/>
        <end position="147"/>
    </location>
</feature>
<evidence type="ECO:0000256" key="1">
    <source>
        <dbReference type="ARBA" id="ARBA00023319"/>
    </source>
</evidence>
<evidence type="ECO:0000313" key="3">
    <source>
        <dbReference type="EMBL" id="CAD7247183.1"/>
    </source>
</evidence>
<dbReference type="GO" id="GO:0008046">
    <property type="term" value="F:axon guidance receptor activity"/>
    <property type="evidence" value="ECO:0007669"/>
    <property type="project" value="TreeGrafter"/>
</dbReference>
<dbReference type="Pfam" id="PF07679">
    <property type="entry name" value="I-set"/>
    <property type="match status" value="1"/>
</dbReference>
<dbReference type="PROSITE" id="PS50835">
    <property type="entry name" value="IG_LIKE"/>
    <property type="match status" value="2"/>
</dbReference>
<feature type="domain" description="Ig-like" evidence="2">
    <location>
        <begin position="8"/>
        <end position="103"/>
    </location>
</feature>
<organism evidence="3">
    <name type="scientific">Darwinula stevensoni</name>
    <dbReference type="NCBI Taxonomy" id="69355"/>
    <lineage>
        <taxon>Eukaryota</taxon>
        <taxon>Metazoa</taxon>
        <taxon>Ecdysozoa</taxon>
        <taxon>Arthropoda</taxon>
        <taxon>Crustacea</taxon>
        <taxon>Oligostraca</taxon>
        <taxon>Ostracoda</taxon>
        <taxon>Podocopa</taxon>
        <taxon>Podocopida</taxon>
        <taxon>Darwinulocopina</taxon>
        <taxon>Darwinuloidea</taxon>
        <taxon>Darwinulidae</taxon>
        <taxon>Darwinula</taxon>
    </lineage>
</organism>
<evidence type="ECO:0000259" key="2">
    <source>
        <dbReference type="PROSITE" id="PS50835"/>
    </source>
</evidence>
<keyword evidence="4" id="KW-1185">Reference proteome</keyword>
<dbReference type="InterPro" id="IPR003599">
    <property type="entry name" value="Ig_sub"/>
</dbReference>
<dbReference type="GO" id="GO:0007156">
    <property type="term" value="P:homophilic cell adhesion via plasma membrane adhesion molecules"/>
    <property type="evidence" value="ECO:0007669"/>
    <property type="project" value="TreeGrafter"/>
</dbReference>
<dbReference type="InterPro" id="IPR013098">
    <property type="entry name" value="Ig_I-set"/>
</dbReference>
<reference evidence="3" key="1">
    <citation type="submission" date="2020-11" db="EMBL/GenBank/DDBJ databases">
        <authorList>
            <person name="Tran Van P."/>
        </authorList>
    </citation>
    <scope>NUCLEOTIDE SEQUENCE</scope>
</reference>
<dbReference type="PANTHER" id="PTHR45080">
    <property type="entry name" value="CONTACTIN 5"/>
    <property type="match status" value="1"/>
</dbReference>
<dbReference type="SUPFAM" id="SSF48726">
    <property type="entry name" value="Immunoglobulin"/>
    <property type="match status" value="1"/>
</dbReference>
<dbReference type="EMBL" id="CAJPEV010001370">
    <property type="protein sequence ID" value="CAG0892277.1"/>
    <property type="molecule type" value="Genomic_DNA"/>
</dbReference>
<dbReference type="GO" id="GO:0030424">
    <property type="term" value="C:axon"/>
    <property type="evidence" value="ECO:0007669"/>
    <property type="project" value="TreeGrafter"/>
</dbReference>
<evidence type="ECO:0000313" key="4">
    <source>
        <dbReference type="Proteomes" id="UP000677054"/>
    </source>
</evidence>
<dbReference type="AlphaFoldDB" id="A0A7R8XH77"/>
<keyword evidence="1" id="KW-0393">Immunoglobulin domain</keyword>
<dbReference type="PANTHER" id="PTHR45080:SF27">
    <property type="entry name" value="NEURAL CELL ADHESION MOLECULE 1-LIKE"/>
    <property type="match status" value="1"/>
</dbReference>
<dbReference type="InterPro" id="IPR013783">
    <property type="entry name" value="Ig-like_fold"/>
</dbReference>
<sequence length="147" mass="15745">MQGSKGSQELALTPEGDQARFVGDTFFVSCSSQDPDLRVQGISWTHNGMLVSTDITQPVHVEMRGDGEAADILFQGVRNGDDGDYTCSGVLGGKRVQDSFALTVHNPVSFEDTPTVQAAVAGADFTLECRVKGEPPPVVTWKHQHVG</sequence>
<dbReference type="InterPro" id="IPR007110">
    <property type="entry name" value="Ig-like_dom"/>
</dbReference>
<dbReference type="Proteomes" id="UP000677054">
    <property type="component" value="Unassembled WGS sequence"/>
</dbReference>
<dbReference type="GO" id="GO:0043025">
    <property type="term" value="C:neuronal cell body"/>
    <property type="evidence" value="ECO:0007669"/>
    <property type="project" value="TreeGrafter"/>
</dbReference>
<accession>A0A7R8XH77</accession>